<keyword evidence="5" id="KW-1003">Cell membrane</keyword>
<comment type="caution">
    <text evidence="18">The sequence shown here is derived from an EMBL/GenBank/DDBJ whole genome shotgun (WGS) entry which is preliminary data.</text>
</comment>
<evidence type="ECO:0000256" key="13">
    <source>
        <dbReference type="SAM" id="Coils"/>
    </source>
</evidence>
<evidence type="ECO:0000256" key="2">
    <source>
        <dbReference type="ARBA" id="ARBA00010527"/>
    </source>
</evidence>
<evidence type="ECO:0000313" key="18">
    <source>
        <dbReference type="EMBL" id="HER43626.1"/>
    </source>
</evidence>
<evidence type="ECO:0000256" key="8">
    <source>
        <dbReference type="ARBA" id="ARBA00022989"/>
    </source>
</evidence>
<dbReference type="GO" id="GO:0005886">
    <property type="term" value="C:plasma membrane"/>
    <property type="evidence" value="ECO:0007669"/>
    <property type="project" value="UniProtKB-SubCell"/>
</dbReference>
<dbReference type="InterPro" id="IPR019998">
    <property type="entry name" value="Membr_insert_YidC"/>
</dbReference>
<name>A0A7V2AUU6_UNCEI</name>
<feature type="non-terminal residue" evidence="18">
    <location>
        <position position="1"/>
    </location>
</feature>
<dbReference type="InterPro" id="IPR038221">
    <property type="entry name" value="YidC_periplasmic_sf"/>
</dbReference>
<keyword evidence="6 15" id="KW-0812">Transmembrane</keyword>
<evidence type="ECO:0000256" key="9">
    <source>
        <dbReference type="ARBA" id="ARBA00023136"/>
    </source>
</evidence>
<keyword evidence="4" id="KW-0813">Transport</keyword>
<dbReference type="AlphaFoldDB" id="A0A7V2AUU6"/>
<feature type="region of interest" description="Disordered" evidence="14">
    <location>
        <begin position="409"/>
        <end position="446"/>
    </location>
</feature>
<dbReference type="HAMAP" id="MF_01810">
    <property type="entry name" value="YidC_type1"/>
    <property type="match status" value="1"/>
</dbReference>
<keyword evidence="7" id="KW-0653">Protein transport</keyword>
<dbReference type="CDD" id="cd19961">
    <property type="entry name" value="EcYidC-like_peri"/>
    <property type="match status" value="1"/>
</dbReference>
<comment type="subcellular location">
    <subcellularLocation>
        <location evidence="1">Cell inner membrane</location>
        <topology evidence="1">Multi-pass membrane protein</topology>
    </subcellularLocation>
</comment>
<evidence type="ECO:0000256" key="11">
    <source>
        <dbReference type="ARBA" id="ARBA00033245"/>
    </source>
</evidence>
<evidence type="ECO:0000256" key="12">
    <source>
        <dbReference type="ARBA" id="ARBA00033342"/>
    </source>
</evidence>
<reference evidence="18" key="1">
    <citation type="journal article" date="2020" name="mSystems">
        <title>Genome- and Community-Level Interaction Insights into Carbon Utilization and Element Cycling Functions of Hydrothermarchaeota in Hydrothermal Sediment.</title>
        <authorList>
            <person name="Zhou Z."/>
            <person name="Liu Y."/>
            <person name="Xu W."/>
            <person name="Pan J."/>
            <person name="Luo Z.H."/>
            <person name="Li M."/>
        </authorList>
    </citation>
    <scope>NUCLEOTIDE SEQUENCE [LARGE SCALE GENOMIC DNA]</scope>
    <source>
        <strain evidence="18">SpSt-1233</strain>
    </source>
</reference>
<feature type="coiled-coil region" evidence="13">
    <location>
        <begin position="238"/>
        <end position="269"/>
    </location>
</feature>
<feature type="compositionally biased region" description="Basic and acidic residues" evidence="14">
    <location>
        <begin position="430"/>
        <end position="446"/>
    </location>
</feature>
<keyword evidence="10" id="KW-0143">Chaperone</keyword>
<feature type="domain" description="Membrane insertase YidC N-terminal" evidence="17">
    <location>
        <begin position="3"/>
        <end position="192"/>
    </location>
</feature>
<dbReference type="Pfam" id="PF14849">
    <property type="entry name" value="YidC_periplas"/>
    <property type="match status" value="1"/>
</dbReference>
<dbReference type="GO" id="GO:0015031">
    <property type="term" value="P:protein transport"/>
    <property type="evidence" value="ECO:0007669"/>
    <property type="project" value="UniProtKB-KW"/>
</dbReference>
<dbReference type="Pfam" id="PF02096">
    <property type="entry name" value="60KD_IMP"/>
    <property type="match status" value="1"/>
</dbReference>
<evidence type="ECO:0000256" key="14">
    <source>
        <dbReference type="SAM" id="MobiDB-lite"/>
    </source>
</evidence>
<dbReference type="NCBIfam" id="TIGR03593">
    <property type="entry name" value="yidC_nterm"/>
    <property type="match status" value="1"/>
</dbReference>
<proteinExistence type="inferred from homology"/>
<evidence type="ECO:0000256" key="10">
    <source>
        <dbReference type="ARBA" id="ARBA00023186"/>
    </source>
</evidence>
<keyword evidence="8 15" id="KW-1133">Transmembrane helix</keyword>
<dbReference type="InterPro" id="IPR047196">
    <property type="entry name" value="YidC_ALB_C"/>
</dbReference>
<dbReference type="NCBIfam" id="TIGR03592">
    <property type="entry name" value="yidC_oxa1_cterm"/>
    <property type="match status" value="1"/>
</dbReference>
<keyword evidence="9 15" id="KW-0472">Membrane</keyword>
<comment type="similarity">
    <text evidence="2">Belongs to the OXA1/ALB3/YidC family. Type 1 subfamily.</text>
</comment>
<dbReference type="PRINTS" id="PR01900">
    <property type="entry name" value="YIDCPROTEIN"/>
</dbReference>
<dbReference type="PRINTS" id="PR00701">
    <property type="entry name" value="60KDINNERMP"/>
</dbReference>
<feature type="transmembrane region" description="Helical" evidence="15">
    <location>
        <begin position="271"/>
        <end position="292"/>
    </location>
</feature>
<evidence type="ECO:0000256" key="4">
    <source>
        <dbReference type="ARBA" id="ARBA00022448"/>
    </source>
</evidence>
<dbReference type="Proteomes" id="UP000886069">
    <property type="component" value="Unassembled WGS sequence"/>
</dbReference>
<dbReference type="GO" id="GO:0051205">
    <property type="term" value="P:protein insertion into membrane"/>
    <property type="evidence" value="ECO:0007669"/>
    <property type="project" value="TreeGrafter"/>
</dbReference>
<dbReference type="PANTHER" id="PTHR12428">
    <property type="entry name" value="OXA1"/>
    <property type="match status" value="1"/>
</dbReference>
<evidence type="ECO:0000256" key="3">
    <source>
        <dbReference type="ARBA" id="ARBA00015325"/>
    </source>
</evidence>
<feature type="transmembrane region" description="Helical" evidence="15">
    <location>
        <begin position="373"/>
        <end position="392"/>
    </location>
</feature>
<feature type="domain" description="Membrane insertase YidC/Oxa/ALB C-terminal" evidence="16">
    <location>
        <begin position="209"/>
        <end position="406"/>
    </location>
</feature>
<evidence type="ECO:0000256" key="6">
    <source>
        <dbReference type="ARBA" id="ARBA00022692"/>
    </source>
</evidence>
<dbReference type="Gene3D" id="2.70.98.90">
    <property type="match status" value="1"/>
</dbReference>
<evidence type="ECO:0000256" key="15">
    <source>
        <dbReference type="SAM" id="Phobius"/>
    </source>
</evidence>
<dbReference type="InterPro" id="IPR028055">
    <property type="entry name" value="YidC/Oxa/ALB_C"/>
</dbReference>
<gene>
    <name evidence="18" type="primary">yidC</name>
    <name evidence="18" type="ORF">ENO08_04115</name>
</gene>
<dbReference type="PANTHER" id="PTHR12428:SF65">
    <property type="entry name" value="CYTOCHROME C OXIDASE ASSEMBLY PROTEIN COX18, MITOCHONDRIAL"/>
    <property type="match status" value="1"/>
</dbReference>
<organism evidence="18">
    <name type="scientific">Eiseniibacteriota bacterium</name>
    <dbReference type="NCBI Taxonomy" id="2212470"/>
    <lineage>
        <taxon>Bacteria</taxon>
        <taxon>Candidatus Eiseniibacteriota</taxon>
    </lineage>
</organism>
<evidence type="ECO:0000259" key="16">
    <source>
        <dbReference type="Pfam" id="PF02096"/>
    </source>
</evidence>
<evidence type="ECO:0000259" key="17">
    <source>
        <dbReference type="Pfam" id="PF14849"/>
    </source>
</evidence>
<dbReference type="CDD" id="cd20070">
    <property type="entry name" value="5TM_YidC_Alb3"/>
    <property type="match status" value="1"/>
</dbReference>
<keyword evidence="13" id="KW-0175">Coiled coil</keyword>
<accession>A0A7V2AUU6</accession>
<protein>
    <recommendedName>
        <fullName evidence="3">Membrane protein insertase YidC</fullName>
    </recommendedName>
    <alternativeName>
        <fullName evidence="12">Foldase YidC</fullName>
    </alternativeName>
    <alternativeName>
        <fullName evidence="11">Membrane integrase YidC</fullName>
    </alternativeName>
</protein>
<evidence type="ECO:0000256" key="7">
    <source>
        <dbReference type="ARBA" id="ARBA00022927"/>
    </source>
</evidence>
<sequence>VLDERTPRATVAFVLDEPAGGRVEKRFTFSNAGHEVLLEIEIVREGGLRGTGAYALLWDCGLAVNEKDEAGDARQFAALGMVGQEYYQEAARKFSKEKEKLHEGMVMWAGARTKYFLSAVMPENERSATLALLGDKEGNLVGYEMRYPFRGDPRLVKDLYTCYLGPLDMNALKSYGVGLERTIDLGRMRFLSVLVLRFMLFLKKFIPNYGLIIIILSVLTKVLFYRLTHKSTKSMKDMQRLQPRIKELQEKYKDDKERLNKETMKLYKEAGVNPLGGCLPLLLQMPVFFALFNVLRNTIELRGAPFALWMDDLSSPDVLFDFGVSIPFIGSEFHLLPILMGGAMVLQTKMGASPTGEAAPAAQTKMMTTMMPIMFTFFFYHMPSGLVLYWLVNNILTIVQQYYVHKEVDKEERERAEKEAASNAPRAKKTKDGPKVVIDRSEDIEN</sequence>
<feature type="transmembrane region" description="Helical" evidence="15">
    <location>
        <begin position="208"/>
        <end position="228"/>
    </location>
</feature>
<dbReference type="InterPro" id="IPR001708">
    <property type="entry name" value="YidC/ALB3/OXA1/COX18"/>
</dbReference>
<dbReference type="EMBL" id="DSEC01000291">
    <property type="protein sequence ID" value="HER43626.1"/>
    <property type="molecule type" value="Genomic_DNA"/>
</dbReference>
<evidence type="ECO:0000256" key="1">
    <source>
        <dbReference type="ARBA" id="ARBA00004429"/>
    </source>
</evidence>
<dbReference type="InterPro" id="IPR028053">
    <property type="entry name" value="Membr_insert_YidC_N"/>
</dbReference>
<evidence type="ECO:0000256" key="5">
    <source>
        <dbReference type="ARBA" id="ARBA00022475"/>
    </source>
</evidence>
<feature type="compositionally biased region" description="Basic and acidic residues" evidence="14">
    <location>
        <begin position="409"/>
        <end position="420"/>
    </location>
</feature>
<dbReference type="GO" id="GO:0032977">
    <property type="term" value="F:membrane insertase activity"/>
    <property type="evidence" value="ECO:0007669"/>
    <property type="project" value="InterPro"/>
</dbReference>